<protein>
    <recommendedName>
        <fullName evidence="1">VOC domain-containing protein</fullName>
    </recommendedName>
</protein>
<dbReference type="PROSITE" id="PS51819">
    <property type="entry name" value="VOC"/>
    <property type="match status" value="1"/>
</dbReference>
<gene>
    <name evidence="2" type="ORF">Cch01nite_42480</name>
</gene>
<dbReference type="Proteomes" id="UP000632740">
    <property type="component" value="Unassembled WGS sequence"/>
</dbReference>
<evidence type="ECO:0000259" key="1">
    <source>
        <dbReference type="PROSITE" id="PS51819"/>
    </source>
</evidence>
<evidence type="ECO:0000313" key="2">
    <source>
        <dbReference type="EMBL" id="GIG23524.1"/>
    </source>
</evidence>
<organism evidence="2 3">
    <name type="scientific">Cellulomonas chitinilytica</name>
    <dbReference type="NCBI Taxonomy" id="398759"/>
    <lineage>
        <taxon>Bacteria</taxon>
        <taxon>Bacillati</taxon>
        <taxon>Actinomycetota</taxon>
        <taxon>Actinomycetes</taxon>
        <taxon>Micrococcales</taxon>
        <taxon>Cellulomonadaceae</taxon>
        <taxon>Cellulomonas</taxon>
    </lineage>
</organism>
<dbReference type="SUPFAM" id="SSF54593">
    <property type="entry name" value="Glyoxalase/Bleomycin resistance protein/Dihydroxybiphenyl dioxygenase"/>
    <property type="match status" value="1"/>
</dbReference>
<accession>A0A919P942</accession>
<sequence>MLDLSNAFSGFSVDDIPAAQRFYGDVLGLDVTESNDILTLHLAGGRDVIVYPKGEAHTPASFTILNFPVTDVPAAVAELRSRGVEFERYEGTPVQTDDDFVFRGGGPLIAWFTDPAGNVLSVIDA</sequence>
<comment type="caution">
    <text evidence="2">The sequence shown here is derived from an EMBL/GenBank/DDBJ whole genome shotgun (WGS) entry which is preliminary data.</text>
</comment>
<dbReference type="InterPro" id="IPR037523">
    <property type="entry name" value="VOC_core"/>
</dbReference>
<name>A0A919P942_9CELL</name>
<dbReference type="AlphaFoldDB" id="A0A919P942"/>
<keyword evidence="3" id="KW-1185">Reference proteome</keyword>
<dbReference type="RefSeq" id="WP_203758528.1">
    <property type="nucleotide sequence ID" value="NZ_BONK01000020.1"/>
</dbReference>
<evidence type="ECO:0000313" key="3">
    <source>
        <dbReference type="Proteomes" id="UP000632740"/>
    </source>
</evidence>
<reference evidence="2" key="1">
    <citation type="submission" date="2021-01" db="EMBL/GenBank/DDBJ databases">
        <title>Whole genome shotgun sequence of Cellulomonas chitinilytica NBRC 110799.</title>
        <authorList>
            <person name="Komaki H."/>
            <person name="Tamura T."/>
        </authorList>
    </citation>
    <scope>NUCLEOTIDE SEQUENCE</scope>
    <source>
        <strain evidence="2">NBRC 110799</strain>
    </source>
</reference>
<dbReference type="Pfam" id="PF00903">
    <property type="entry name" value="Glyoxalase"/>
    <property type="match status" value="1"/>
</dbReference>
<dbReference type="Gene3D" id="3.10.180.10">
    <property type="entry name" value="2,3-Dihydroxybiphenyl 1,2-Dioxygenase, domain 1"/>
    <property type="match status" value="1"/>
</dbReference>
<proteinExistence type="predicted"/>
<dbReference type="InterPro" id="IPR029068">
    <property type="entry name" value="Glyas_Bleomycin-R_OHBP_Dase"/>
</dbReference>
<feature type="domain" description="VOC" evidence="1">
    <location>
        <begin position="5"/>
        <end position="125"/>
    </location>
</feature>
<dbReference type="EMBL" id="BONK01000020">
    <property type="protein sequence ID" value="GIG23524.1"/>
    <property type="molecule type" value="Genomic_DNA"/>
</dbReference>
<dbReference type="InterPro" id="IPR004360">
    <property type="entry name" value="Glyas_Fos-R_dOase_dom"/>
</dbReference>